<keyword evidence="9 11" id="KW-0482">Metalloprotease</keyword>
<evidence type="ECO:0000313" key="14">
    <source>
        <dbReference type="EMBL" id="PVY97989.1"/>
    </source>
</evidence>
<comment type="caution">
    <text evidence="14">The sequence shown here is derived from an EMBL/GenBank/DDBJ whole genome shotgun (WGS) entry which is preliminary data.</text>
</comment>
<evidence type="ECO:0000256" key="7">
    <source>
        <dbReference type="ARBA" id="ARBA00022833"/>
    </source>
</evidence>
<evidence type="ECO:0000256" key="9">
    <source>
        <dbReference type="ARBA" id="ARBA00023049"/>
    </source>
</evidence>
<comment type="cofactor">
    <cofactor evidence="11">
        <name>Zn(2+)</name>
        <dbReference type="ChEBI" id="CHEBI:29105"/>
    </cofactor>
    <text evidence="11">Binds 1 zinc ion per subunit.</text>
</comment>
<feature type="transmembrane region" description="Helical" evidence="12">
    <location>
        <begin position="61"/>
        <end position="79"/>
    </location>
</feature>
<dbReference type="CDD" id="cd07325">
    <property type="entry name" value="M48_Ste24p_like"/>
    <property type="match status" value="1"/>
</dbReference>
<keyword evidence="15" id="KW-1185">Reference proteome</keyword>
<feature type="domain" description="Peptidase M48" evidence="13">
    <location>
        <begin position="96"/>
        <end position="178"/>
    </location>
</feature>
<evidence type="ECO:0000313" key="15">
    <source>
        <dbReference type="Proteomes" id="UP000245639"/>
    </source>
</evidence>
<dbReference type="GO" id="GO:0006508">
    <property type="term" value="P:proteolysis"/>
    <property type="evidence" value="ECO:0007669"/>
    <property type="project" value="UniProtKB-KW"/>
</dbReference>
<evidence type="ECO:0000256" key="10">
    <source>
        <dbReference type="ARBA" id="ARBA00023136"/>
    </source>
</evidence>
<dbReference type="OrthoDB" id="9810445at2"/>
<keyword evidence="5" id="KW-0479">Metal-binding</keyword>
<gene>
    <name evidence="14" type="ORF">C8D89_12244</name>
</gene>
<keyword evidence="10 12" id="KW-0472">Membrane</keyword>
<dbReference type="InterPro" id="IPR001915">
    <property type="entry name" value="Peptidase_M48"/>
</dbReference>
<comment type="subcellular location">
    <subcellularLocation>
        <location evidence="1">Cell membrane</location>
        <topology evidence="1">Multi-pass membrane protein</topology>
    </subcellularLocation>
</comment>
<dbReference type="PANTHER" id="PTHR43221">
    <property type="entry name" value="PROTEASE HTPX"/>
    <property type="match status" value="1"/>
</dbReference>
<evidence type="ECO:0000256" key="3">
    <source>
        <dbReference type="ARBA" id="ARBA00022670"/>
    </source>
</evidence>
<evidence type="ECO:0000256" key="2">
    <source>
        <dbReference type="ARBA" id="ARBA00022475"/>
    </source>
</evidence>
<sequence length="293" mass="32098">MVSGHEPFGTRPQRSPRHPAEVPFFVLMVVLNVAIVLAILRAAIVVPFLPESLQDSAAANAIRAALVGLLLFVPALVVIREVQRATTRGTTVQLSPRQFPELYRTADEFAAALRLRRRPDIYVANGNGTLNAFAAQAAGHDYVVLNSELFANLYAHNREGLRFVLGHELGHIRLHHVALWYQLAVAYSSRIPILGPTLSRLREYSCDRHGAALAPHGAAGLVLLTAGRHTETAVDVDQLLEQGRHLRGFWVGLAQLPRSHPFTVRRLERLVDLGLLRPAAPLTAVAAHEQPTG</sequence>
<proteinExistence type="inferred from homology"/>
<dbReference type="Pfam" id="PF01435">
    <property type="entry name" value="Peptidase_M48"/>
    <property type="match status" value="1"/>
</dbReference>
<dbReference type="InterPro" id="IPR050083">
    <property type="entry name" value="HtpX_protease"/>
</dbReference>
<evidence type="ECO:0000256" key="8">
    <source>
        <dbReference type="ARBA" id="ARBA00022989"/>
    </source>
</evidence>
<evidence type="ECO:0000256" key="4">
    <source>
        <dbReference type="ARBA" id="ARBA00022692"/>
    </source>
</evidence>
<evidence type="ECO:0000256" key="1">
    <source>
        <dbReference type="ARBA" id="ARBA00004651"/>
    </source>
</evidence>
<evidence type="ECO:0000256" key="12">
    <source>
        <dbReference type="SAM" id="Phobius"/>
    </source>
</evidence>
<dbReference type="EMBL" id="QEKW01000022">
    <property type="protein sequence ID" value="PVY97989.1"/>
    <property type="molecule type" value="Genomic_DNA"/>
</dbReference>
<dbReference type="Gene3D" id="3.30.2010.10">
    <property type="entry name" value="Metalloproteases ('zincins'), catalytic domain"/>
    <property type="match status" value="1"/>
</dbReference>
<dbReference type="GO" id="GO:0005886">
    <property type="term" value="C:plasma membrane"/>
    <property type="evidence" value="ECO:0007669"/>
    <property type="project" value="UniProtKB-SubCell"/>
</dbReference>
<dbReference type="GO" id="GO:0046872">
    <property type="term" value="F:metal ion binding"/>
    <property type="evidence" value="ECO:0007669"/>
    <property type="project" value="UniProtKB-KW"/>
</dbReference>
<evidence type="ECO:0000256" key="6">
    <source>
        <dbReference type="ARBA" id="ARBA00022801"/>
    </source>
</evidence>
<keyword evidence="4 12" id="KW-0812">Transmembrane</keyword>
<accession>A0A2U1EE55</accession>
<protein>
    <submittedName>
        <fullName evidence="14">Zn-dependent protease with chaperone function</fullName>
    </submittedName>
</protein>
<keyword evidence="8 12" id="KW-1133">Transmembrane helix</keyword>
<keyword evidence="6 11" id="KW-0378">Hydrolase</keyword>
<dbReference type="Proteomes" id="UP000245639">
    <property type="component" value="Unassembled WGS sequence"/>
</dbReference>
<feature type="transmembrane region" description="Helical" evidence="12">
    <location>
        <begin position="24"/>
        <end position="49"/>
    </location>
</feature>
<keyword evidence="2" id="KW-1003">Cell membrane</keyword>
<evidence type="ECO:0000259" key="13">
    <source>
        <dbReference type="Pfam" id="PF01435"/>
    </source>
</evidence>
<evidence type="ECO:0000256" key="5">
    <source>
        <dbReference type="ARBA" id="ARBA00022723"/>
    </source>
</evidence>
<dbReference type="PANTHER" id="PTHR43221:SF1">
    <property type="entry name" value="PROTEASE HTPX"/>
    <property type="match status" value="1"/>
</dbReference>
<keyword evidence="7 11" id="KW-0862">Zinc</keyword>
<name>A0A2U1EE55_9PSEU</name>
<dbReference type="GO" id="GO:0004222">
    <property type="term" value="F:metalloendopeptidase activity"/>
    <property type="evidence" value="ECO:0007669"/>
    <property type="project" value="InterPro"/>
</dbReference>
<comment type="similarity">
    <text evidence="11">Belongs to the peptidase M48 family.</text>
</comment>
<evidence type="ECO:0000256" key="11">
    <source>
        <dbReference type="RuleBase" id="RU003983"/>
    </source>
</evidence>
<dbReference type="RefSeq" id="WP_116710951.1">
    <property type="nucleotide sequence ID" value="NZ_QEKW01000022.1"/>
</dbReference>
<reference evidence="14 15" key="1">
    <citation type="submission" date="2018-04" db="EMBL/GenBank/DDBJ databases">
        <title>Genomic Encyclopedia of Type Strains, Phase IV (KMG-IV): sequencing the most valuable type-strain genomes for metagenomic binning, comparative biology and taxonomic classification.</title>
        <authorList>
            <person name="Goeker M."/>
        </authorList>
    </citation>
    <scope>NUCLEOTIDE SEQUENCE [LARGE SCALE GENOMIC DNA]</scope>
    <source>
        <strain evidence="14 15">DSM 45771</strain>
    </source>
</reference>
<dbReference type="AlphaFoldDB" id="A0A2U1EE55"/>
<organism evidence="14 15">
    <name type="scientific">Actinomycetospora cinnamomea</name>
    <dbReference type="NCBI Taxonomy" id="663609"/>
    <lineage>
        <taxon>Bacteria</taxon>
        <taxon>Bacillati</taxon>
        <taxon>Actinomycetota</taxon>
        <taxon>Actinomycetes</taxon>
        <taxon>Pseudonocardiales</taxon>
        <taxon>Pseudonocardiaceae</taxon>
        <taxon>Actinomycetospora</taxon>
    </lineage>
</organism>
<keyword evidence="3 11" id="KW-0645">Protease</keyword>